<keyword evidence="6" id="KW-1185">Reference proteome</keyword>
<dbReference type="PANTHER" id="PTHR10169">
    <property type="entry name" value="DNA TOPOISOMERASE/GYRASE"/>
    <property type="match status" value="1"/>
</dbReference>
<dbReference type="GeneTree" id="ENSGT00940000157921"/>
<name>A0A287CY35_ICTTR</name>
<dbReference type="GO" id="GO:0005524">
    <property type="term" value="F:ATP binding"/>
    <property type="evidence" value="ECO:0007669"/>
    <property type="project" value="InterPro"/>
</dbReference>
<dbReference type="PROSITE" id="PS52040">
    <property type="entry name" value="TOPO_IIA"/>
    <property type="match status" value="1"/>
</dbReference>
<feature type="region of interest" description="Disordered" evidence="3">
    <location>
        <begin position="138"/>
        <end position="349"/>
    </location>
</feature>
<dbReference type="FunFam" id="1.10.268.10:FF:000002">
    <property type="entry name" value="DNA topoisomerase 2"/>
    <property type="match status" value="1"/>
</dbReference>
<feature type="compositionally biased region" description="Low complexity" evidence="3">
    <location>
        <begin position="60"/>
        <end position="69"/>
    </location>
</feature>
<dbReference type="PANTHER" id="PTHR10169:SF36">
    <property type="entry name" value="DNA TOPOISOMERASE 2-BETA"/>
    <property type="match status" value="1"/>
</dbReference>
<evidence type="ECO:0000256" key="3">
    <source>
        <dbReference type="SAM" id="MobiDB-lite"/>
    </source>
</evidence>
<feature type="region of interest" description="Disordered" evidence="3">
    <location>
        <begin position="33"/>
        <end position="69"/>
    </location>
</feature>
<evidence type="ECO:0000256" key="2">
    <source>
        <dbReference type="PROSITE-ProRule" id="PRU01384"/>
    </source>
</evidence>
<dbReference type="InterPro" id="IPR013757">
    <property type="entry name" value="Topo_IIA_A_a_sf"/>
</dbReference>
<reference evidence="5" key="2">
    <citation type="submission" date="2025-08" db="UniProtKB">
        <authorList>
            <consortium name="Ensembl"/>
        </authorList>
    </citation>
    <scope>IDENTIFICATION</scope>
</reference>
<dbReference type="EMBL" id="AGTP01006329">
    <property type="status" value="NOT_ANNOTATED_CDS"/>
    <property type="molecule type" value="Genomic_DNA"/>
</dbReference>
<protein>
    <submittedName>
        <fullName evidence="5">DNA topoisomerase II beta</fullName>
    </submittedName>
</protein>
<dbReference type="InterPro" id="IPR002205">
    <property type="entry name" value="Topo_IIA_dom_A"/>
</dbReference>
<reference evidence="6" key="1">
    <citation type="submission" date="2011-11" db="EMBL/GenBank/DDBJ databases">
        <title>The Draft Genome of Spermophilus tridecemlineatus.</title>
        <authorList>
            <consortium name="The Broad Institute Genome Assembly &amp; Analysis Group"/>
            <consortium name="Computational R&amp;D Group"/>
            <consortium name="and Sequencing Platform"/>
            <person name="Di Palma F."/>
            <person name="Alfoldi J."/>
            <person name="Johnson J."/>
            <person name="Berlin A."/>
            <person name="Gnerre S."/>
            <person name="Jaffe D."/>
            <person name="MacCallum I."/>
            <person name="Young S."/>
            <person name="Walker B.J."/>
            <person name="Lindblad-Toh K."/>
        </authorList>
    </citation>
    <scope>NUCLEOTIDE SEQUENCE [LARGE SCALE GENOMIC DNA]</scope>
</reference>
<feature type="compositionally biased region" description="Acidic residues" evidence="3">
    <location>
        <begin position="236"/>
        <end position="254"/>
    </location>
</feature>
<evidence type="ECO:0000313" key="5">
    <source>
        <dbReference type="Ensembl" id="ENSSTOP00000026188.1"/>
    </source>
</evidence>
<dbReference type="GO" id="GO:0000712">
    <property type="term" value="P:resolution of meiotic recombination intermediates"/>
    <property type="evidence" value="ECO:0007669"/>
    <property type="project" value="TreeGrafter"/>
</dbReference>
<feature type="compositionally biased region" description="Basic and acidic residues" evidence="3">
    <location>
        <begin position="318"/>
        <end position="328"/>
    </location>
</feature>
<dbReference type="GO" id="GO:0003918">
    <property type="term" value="F:DNA topoisomerase type II (double strand cut, ATP-hydrolyzing) activity"/>
    <property type="evidence" value="ECO:0007669"/>
    <property type="project" value="InterPro"/>
</dbReference>
<sequence length="349" mass="39098">RFILEKIQGKITIENRSKKDLIQMLVQRGYESDPVKAWKEAQEKAAEEEETQNQHDDSSSDSGTPSGPDFNYILNMSLWSLTKEKVEELIKQRDAKGREVNDLKRKSPSDLWKEDLAAFVEELDGDLDTTAVKVEFDEEFSGTPVEGTGEEALTSSVPVNKGPKPKKEKKEPGTRVRKTPTSSGKPGAKKVKKRNPWSDDESKSESDLEETEPVVIPRDSLLRRAAAERPKYTFDFSEEEDDDAAADDDDNNDLEELKVKASPITNDGEDEFVPSDGLDKDEYTFSPGKSKTTPEKSSHDKKSQDFGNLFSFPSYSQKSEDDSAKFDSNEEDTASVFSPSFGLKQTDKV</sequence>
<dbReference type="InterPro" id="IPR050634">
    <property type="entry name" value="DNA_Topoisomerase_II"/>
</dbReference>
<dbReference type="Gene3D" id="1.10.268.10">
    <property type="entry name" value="Topoisomerase, domain 3"/>
    <property type="match status" value="1"/>
</dbReference>
<dbReference type="GO" id="GO:0005634">
    <property type="term" value="C:nucleus"/>
    <property type="evidence" value="ECO:0007669"/>
    <property type="project" value="TreeGrafter"/>
</dbReference>
<dbReference type="InterPro" id="IPR013760">
    <property type="entry name" value="Topo_IIA-like_dom_sf"/>
</dbReference>
<dbReference type="GO" id="GO:0000819">
    <property type="term" value="P:sister chromatid segregation"/>
    <property type="evidence" value="ECO:0007669"/>
    <property type="project" value="TreeGrafter"/>
</dbReference>
<proteinExistence type="predicted"/>
<dbReference type="GO" id="GO:0006265">
    <property type="term" value="P:DNA topological change"/>
    <property type="evidence" value="ECO:0007669"/>
    <property type="project" value="InterPro"/>
</dbReference>
<dbReference type="Ensembl" id="ENSSTOT00000036850.1">
    <property type="protein sequence ID" value="ENSSTOP00000026188.1"/>
    <property type="gene ID" value="ENSSTOG00000008012.3"/>
</dbReference>
<accession>A0A287CY35</accession>
<feature type="compositionally biased region" description="Basic and acidic residues" evidence="3">
    <location>
        <begin position="292"/>
        <end position="304"/>
    </location>
</feature>
<evidence type="ECO:0000313" key="6">
    <source>
        <dbReference type="Proteomes" id="UP000005215"/>
    </source>
</evidence>
<feature type="compositionally biased region" description="Basic and acidic residues" evidence="3">
    <location>
        <begin position="196"/>
        <end position="206"/>
    </location>
</feature>
<reference evidence="5" key="3">
    <citation type="submission" date="2025-09" db="UniProtKB">
        <authorList>
            <consortium name="Ensembl"/>
        </authorList>
    </citation>
    <scope>IDENTIFICATION</scope>
</reference>
<keyword evidence="1 2" id="KW-0238">DNA-binding</keyword>
<dbReference type="Proteomes" id="UP000005215">
    <property type="component" value="Unassembled WGS sequence"/>
</dbReference>
<feature type="domain" description="Topo IIA-type catalytic" evidence="4">
    <location>
        <begin position="1"/>
        <end position="116"/>
    </location>
</feature>
<gene>
    <name evidence="5" type="primary">TOP2B</name>
</gene>
<organism evidence="5 6">
    <name type="scientific">Ictidomys tridecemlineatus</name>
    <name type="common">Thirteen-lined ground squirrel</name>
    <name type="synonym">Spermophilus tridecemlineatus</name>
    <dbReference type="NCBI Taxonomy" id="43179"/>
    <lineage>
        <taxon>Eukaryota</taxon>
        <taxon>Metazoa</taxon>
        <taxon>Chordata</taxon>
        <taxon>Craniata</taxon>
        <taxon>Vertebrata</taxon>
        <taxon>Euteleostomi</taxon>
        <taxon>Mammalia</taxon>
        <taxon>Eutheria</taxon>
        <taxon>Euarchontoglires</taxon>
        <taxon>Glires</taxon>
        <taxon>Rodentia</taxon>
        <taxon>Sciuromorpha</taxon>
        <taxon>Sciuridae</taxon>
        <taxon>Xerinae</taxon>
        <taxon>Marmotini</taxon>
        <taxon>Ictidomys</taxon>
    </lineage>
</organism>
<feature type="compositionally biased region" description="Basic and acidic residues" evidence="3">
    <location>
        <begin position="220"/>
        <end position="232"/>
    </location>
</feature>
<evidence type="ECO:0000259" key="4">
    <source>
        <dbReference type="PROSITE" id="PS52040"/>
    </source>
</evidence>
<comment type="caution">
    <text evidence="2">Lacks conserved residue(s) required for the propagation of feature annotation.</text>
</comment>
<dbReference type="AlphaFoldDB" id="A0A287CY35"/>
<feature type="compositionally biased region" description="Basic and acidic residues" evidence="3">
    <location>
        <begin position="33"/>
        <end position="45"/>
    </location>
</feature>
<dbReference type="SUPFAM" id="SSF56719">
    <property type="entry name" value="Type II DNA topoisomerase"/>
    <property type="match status" value="1"/>
</dbReference>
<dbReference type="Pfam" id="PF00521">
    <property type="entry name" value="DNA_topoisoIV"/>
    <property type="match status" value="1"/>
</dbReference>
<evidence type="ECO:0000256" key="1">
    <source>
        <dbReference type="ARBA" id="ARBA00023125"/>
    </source>
</evidence>
<dbReference type="EMBL" id="AGTP01006330">
    <property type="status" value="NOT_ANNOTATED_CDS"/>
    <property type="molecule type" value="Genomic_DNA"/>
</dbReference>
<dbReference type="GO" id="GO:0003677">
    <property type="term" value="F:DNA binding"/>
    <property type="evidence" value="ECO:0007669"/>
    <property type="project" value="UniProtKB-UniRule"/>
</dbReference>